<evidence type="ECO:0000313" key="3">
    <source>
        <dbReference type="Proteomes" id="UP000587527"/>
    </source>
</evidence>
<gene>
    <name evidence="2" type="ORF">F4553_001441</name>
</gene>
<dbReference type="EMBL" id="JACHMN010000002">
    <property type="protein sequence ID" value="MBB5868062.1"/>
    <property type="molecule type" value="Genomic_DNA"/>
</dbReference>
<comment type="caution">
    <text evidence="2">The sequence shown here is derived from an EMBL/GenBank/DDBJ whole genome shotgun (WGS) entry which is preliminary data.</text>
</comment>
<evidence type="ECO:0008006" key="4">
    <source>
        <dbReference type="Google" id="ProtNLM"/>
    </source>
</evidence>
<name>A0A841BMT5_9ACTN</name>
<keyword evidence="3" id="KW-1185">Reference proteome</keyword>
<dbReference type="Proteomes" id="UP000587527">
    <property type="component" value="Unassembled WGS sequence"/>
</dbReference>
<protein>
    <recommendedName>
        <fullName evidence="4">VCBS repeat-containing protein</fullName>
    </recommendedName>
</protein>
<keyword evidence="1" id="KW-0732">Signal</keyword>
<dbReference type="InterPro" id="IPR013517">
    <property type="entry name" value="FG-GAP"/>
</dbReference>
<reference evidence="2 3" key="1">
    <citation type="submission" date="2020-08" db="EMBL/GenBank/DDBJ databases">
        <title>Sequencing the genomes of 1000 actinobacteria strains.</title>
        <authorList>
            <person name="Klenk H.-P."/>
        </authorList>
    </citation>
    <scope>NUCLEOTIDE SEQUENCE [LARGE SCALE GENOMIC DNA]</scope>
    <source>
        <strain evidence="2 3">DSM 45362</strain>
    </source>
</reference>
<proteinExistence type="predicted"/>
<evidence type="ECO:0000256" key="1">
    <source>
        <dbReference type="ARBA" id="ARBA00022729"/>
    </source>
</evidence>
<dbReference type="InterPro" id="IPR028994">
    <property type="entry name" value="Integrin_alpha_N"/>
</dbReference>
<accession>A0A841BMT5</accession>
<evidence type="ECO:0000313" key="2">
    <source>
        <dbReference type="EMBL" id="MBB5868062.1"/>
    </source>
</evidence>
<organism evidence="2 3">
    <name type="scientific">Allocatelliglobosispora scoriae</name>
    <dbReference type="NCBI Taxonomy" id="643052"/>
    <lineage>
        <taxon>Bacteria</taxon>
        <taxon>Bacillati</taxon>
        <taxon>Actinomycetota</taxon>
        <taxon>Actinomycetes</taxon>
        <taxon>Micromonosporales</taxon>
        <taxon>Micromonosporaceae</taxon>
        <taxon>Allocatelliglobosispora</taxon>
    </lineage>
</organism>
<dbReference type="SUPFAM" id="SSF69318">
    <property type="entry name" value="Integrin alpha N-terminal domain"/>
    <property type="match status" value="1"/>
</dbReference>
<dbReference type="AlphaFoldDB" id="A0A841BMT5"/>
<sequence>MIVAPGDFSGDGKADIIVRRASDNNLYMHTGNGSGGWSTTNVQIGVGWYDLNLMAGGSRI</sequence>
<dbReference type="Pfam" id="PF13517">
    <property type="entry name" value="FG-GAP_3"/>
    <property type="match status" value="1"/>
</dbReference>